<dbReference type="InterPro" id="IPR036291">
    <property type="entry name" value="NAD(P)-bd_dom_sf"/>
</dbReference>
<dbReference type="OrthoDB" id="1933717at2759"/>
<evidence type="ECO:0000256" key="1">
    <source>
        <dbReference type="ARBA" id="ARBA00006484"/>
    </source>
</evidence>
<proteinExistence type="inferred from homology"/>
<dbReference type="PANTHER" id="PTHR43490:SF99">
    <property type="entry name" value="SHORT-CHAIN DEHYDROGENASE_REDUCTASE"/>
    <property type="match status" value="1"/>
</dbReference>
<keyword evidence="5" id="KW-1185">Reference proteome</keyword>
<comment type="similarity">
    <text evidence="1">Belongs to the short-chain dehydrogenases/reductases (SDR) family.</text>
</comment>
<dbReference type="EMBL" id="JAPQKS010000002">
    <property type="protein sequence ID" value="KAJ5245941.1"/>
    <property type="molecule type" value="Genomic_DNA"/>
</dbReference>
<gene>
    <name evidence="4" type="ORF">N7468_000924</name>
</gene>
<dbReference type="AlphaFoldDB" id="A0A9W9PFM6"/>
<sequence>MSAETIVLITGANQGLGFHTARELLLLPKHHVIVGSRRPSSGDAAVEALRAVPGIQGTVSTVALDVTDPRSIATAKSHIETTFQRLDVLVNNAGIFMVPKDISPSGESSMVNDRALQHIFATNVVGVASVTEALLPLLRRSTLRPRLVFVSSSMASFTYNSDPRSPHGGSFAVEYRASKAAMNMLLLEYHMSQPDMTVIGADPGFCATEVTGEGADAMRAQGAAEPEVGGRVIASIAKGDKDNLPGRVHSAQGVVPW</sequence>
<evidence type="ECO:0000313" key="5">
    <source>
        <dbReference type="Proteomes" id="UP001150941"/>
    </source>
</evidence>
<dbReference type="Proteomes" id="UP001150941">
    <property type="component" value="Unassembled WGS sequence"/>
</dbReference>
<dbReference type="Pfam" id="PF00106">
    <property type="entry name" value="adh_short"/>
    <property type="match status" value="1"/>
</dbReference>
<protein>
    <submittedName>
        <fullName evidence="4">Uncharacterized protein</fullName>
    </submittedName>
</protein>
<dbReference type="GO" id="GO:0016020">
    <property type="term" value="C:membrane"/>
    <property type="evidence" value="ECO:0007669"/>
    <property type="project" value="TreeGrafter"/>
</dbReference>
<evidence type="ECO:0000313" key="4">
    <source>
        <dbReference type="EMBL" id="KAJ5245941.1"/>
    </source>
</evidence>
<comment type="caution">
    <text evidence="4">The sequence shown here is derived from an EMBL/GenBank/DDBJ whole genome shotgun (WGS) entry which is preliminary data.</text>
</comment>
<evidence type="ECO:0000256" key="3">
    <source>
        <dbReference type="ARBA" id="ARBA00023002"/>
    </source>
</evidence>
<dbReference type="PRINTS" id="PR00081">
    <property type="entry name" value="GDHRDH"/>
</dbReference>
<dbReference type="SUPFAM" id="SSF51735">
    <property type="entry name" value="NAD(P)-binding Rossmann-fold domains"/>
    <property type="match status" value="1"/>
</dbReference>
<dbReference type="RefSeq" id="XP_058333362.1">
    <property type="nucleotide sequence ID" value="XM_058470221.1"/>
</dbReference>
<dbReference type="PANTHER" id="PTHR43490">
    <property type="entry name" value="(+)-NEOMENTHOL DEHYDROGENASE"/>
    <property type="match status" value="1"/>
</dbReference>
<dbReference type="Gene3D" id="3.40.50.720">
    <property type="entry name" value="NAD(P)-binding Rossmann-like Domain"/>
    <property type="match status" value="1"/>
</dbReference>
<dbReference type="InterPro" id="IPR002347">
    <property type="entry name" value="SDR_fam"/>
</dbReference>
<reference evidence="4" key="1">
    <citation type="submission" date="2022-11" db="EMBL/GenBank/DDBJ databases">
        <authorList>
            <person name="Petersen C."/>
        </authorList>
    </citation>
    <scope>NUCLEOTIDE SEQUENCE</scope>
    <source>
        <strain evidence="4">IBT 19713</strain>
    </source>
</reference>
<reference evidence="4" key="2">
    <citation type="journal article" date="2023" name="IMA Fungus">
        <title>Comparative genomic study of the Penicillium genus elucidates a diverse pangenome and 15 lateral gene transfer events.</title>
        <authorList>
            <person name="Petersen C."/>
            <person name="Sorensen T."/>
            <person name="Nielsen M.R."/>
            <person name="Sondergaard T.E."/>
            <person name="Sorensen J.L."/>
            <person name="Fitzpatrick D.A."/>
            <person name="Frisvad J.C."/>
            <person name="Nielsen K.L."/>
        </authorList>
    </citation>
    <scope>NUCLEOTIDE SEQUENCE</scope>
    <source>
        <strain evidence="4">IBT 19713</strain>
    </source>
</reference>
<keyword evidence="2" id="KW-0521">NADP</keyword>
<organism evidence="4 5">
    <name type="scientific">Penicillium chermesinum</name>
    <dbReference type="NCBI Taxonomy" id="63820"/>
    <lineage>
        <taxon>Eukaryota</taxon>
        <taxon>Fungi</taxon>
        <taxon>Dikarya</taxon>
        <taxon>Ascomycota</taxon>
        <taxon>Pezizomycotina</taxon>
        <taxon>Eurotiomycetes</taxon>
        <taxon>Eurotiomycetidae</taxon>
        <taxon>Eurotiales</taxon>
        <taxon>Aspergillaceae</taxon>
        <taxon>Penicillium</taxon>
    </lineage>
</organism>
<keyword evidence="3" id="KW-0560">Oxidoreductase</keyword>
<accession>A0A9W9PFM6</accession>
<name>A0A9W9PFM6_9EURO</name>
<dbReference type="GeneID" id="83197524"/>
<dbReference type="GO" id="GO:0016491">
    <property type="term" value="F:oxidoreductase activity"/>
    <property type="evidence" value="ECO:0007669"/>
    <property type="project" value="UniProtKB-KW"/>
</dbReference>
<evidence type="ECO:0000256" key="2">
    <source>
        <dbReference type="ARBA" id="ARBA00022857"/>
    </source>
</evidence>